<dbReference type="AlphaFoldDB" id="A0A2M9HT18"/>
<dbReference type="InterPro" id="IPR004107">
    <property type="entry name" value="Integrase_SAM-like_N"/>
</dbReference>
<dbReference type="SUPFAM" id="SSF56349">
    <property type="entry name" value="DNA breaking-rejoining enzymes"/>
    <property type="match status" value="1"/>
</dbReference>
<evidence type="ECO:0000256" key="2">
    <source>
        <dbReference type="ARBA" id="ARBA00022908"/>
    </source>
</evidence>
<dbReference type="OrthoDB" id="1822491at2"/>
<evidence type="ECO:0000256" key="3">
    <source>
        <dbReference type="ARBA" id="ARBA00023125"/>
    </source>
</evidence>
<dbReference type="GO" id="GO:0006310">
    <property type="term" value="P:DNA recombination"/>
    <property type="evidence" value="ECO:0007669"/>
    <property type="project" value="UniProtKB-KW"/>
</dbReference>
<feature type="domain" description="Tyr recombinase" evidence="5">
    <location>
        <begin position="182"/>
        <end position="374"/>
    </location>
</feature>
<evidence type="ECO:0000256" key="1">
    <source>
        <dbReference type="ARBA" id="ARBA00008857"/>
    </source>
</evidence>
<dbReference type="InterPro" id="IPR010998">
    <property type="entry name" value="Integrase_recombinase_N"/>
</dbReference>
<dbReference type="GO" id="GO:0003677">
    <property type="term" value="F:DNA binding"/>
    <property type="evidence" value="ECO:0007669"/>
    <property type="project" value="UniProtKB-KW"/>
</dbReference>
<dbReference type="PROSITE" id="PS51898">
    <property type="entry name" value="TYR_RECOMBINASE"/>
    <property type="match status" value="1"/>
</dbReference>
<accession>A0A2M9HT18</accession>
<gene>
    <name evidence="6" type="ORF">CUU80_02195</name>
</gene>
<evidence type="ECO:0000259" key="5">
    <source>
        <dbReference type="PROSITE" id="PS51898"/>
    </source>
</evidence>
<dbReference type="RefSeq" id="WP_100495736.1">
    <property type="nucleotide sequence ID" value="NZ_PGLQ01000001.1"/>
</dbReference>
<protein>
    <submittedName>
        <fullName evidence="6">Site-specific integrase</fullName>
    </submittedName>
</protein>
<comment type="caution">
    <text evidence="6">The sequence shown here is derived from an EMBL/GenBank/DDBJ whole genome shotgun (WGS) entry which is preliminary data.</text>
</comment>
<dbReference type="GO" id="GO:0015074">
    <property type="term" value="P:DNA integration"/>
    <property type="evidence" value="ECO:0007669"/>
    <property type="project" value="UniProtKB-KW"/>
</dbReference>
<keyword evidence="3" id="KW-0238">DNA-binding</keyword>
<proteinExistence type="inferred from homology"/>
<dbReference type="Gene3D" id="1.10.150.130">
    <property type="match status" value="1"/>
</dbReference>
<organism evidence="6 7">
    <name type="scientific">Bifidobacterium scaligerum</name>
    <dbReference type="NCBI Taxonomy" id="2052656"/>
    <lineage>
        <taxon>Bacteria</taxon>
        <taxon>Bacillati</taxon>
        <taxon>Actinomycetota</taxon>
        <taxon>Actinomycetes</taxon>
        <taxon>Bifidobacteriales</taxon>
        <taxon>Bifidobacteriaceae</taxon>
        <taxon>Bifidobacterium</taxon>
    </lineage>
</organism>
<evidence type="ECO:0000313" key="7">
    <source>
        <dbReference type="Proteomes" id="UP000228755"/>
    </source>
</evidence>
<keyword evidence="2" id="KW-0229">DNA integration</keyword>
<dbReference type="EMBL" id="PGLQ01000001">
    <property type="protein sequence ID" value="PJM79966.1"/>
    <property type="molecule type" value="Genomic_DNA"/>
</dbReference>
<dbReference type="InterPro" id="IPR050090">
    <property type="entry name" value="Tyrosine_recombinase_XerCD"/>
</dbReference>
<comment type="similarity">
    <text evidence="1">Belongs to the 'phage' integrase family.</text>
</comment>
<dbReference type="InterPro" id="IPR002104">
    <property type="entry name" value="Integrase_catalytic"/>
</dbReference>
<dbReference type="CDD" id="cd01189">
    <property type="entry name" value="INT_ICEBs1_C_like"/>
    <property type="match status" value="1"/>
</dbReference>
<dbReference type="Gene3D" id="1.10.443.10">
    <property type="entry name" value="Intergrase catalytic core"/>
    <property type="match status" value="1"/>
</dbReference>
<keyword evidence="4" id="KW-0233">DNA recombination</keyword>
<dbReference type="PANTHER" id="PTHR30349">
    <property type="entry name" value="PHAGE INTEGRASE-RELATED"/>
    <property type="match status" value="1"/>
</dbReference>
<dbReference type="InterPro" id="IPR011010">
    <property type="entry name" value="DNA_brk_join_enz"/>
</dbReference>
<dbReference type="InterPro" id="IPR013762">
    <property type="entry name" value="Integrase-like_cat_sf"/>
</dbReference>
<evidence type="ECO:0000313" key="6">
    <source>
        <dbReference type="EMBL" id="PJM79966.1"/>
    </source>
</evidence>
<name>A0A2M9HT18_9BIFI</name>
<dbReference type="PANTHER" id="PTHR30349:SF64">
    <property type="entry name" value="PROPHAGE INTEGRASE INTD-RELATED"/>
    <property type="match status" value="1"/>
</dbReference>
<dbReference type="Proteomes" id="UP000228755">
    <property type="component" value="Unassembled WGS sequence"/>
</dbReference>
<keyword evidence="7" id="KW-1185">Reference proteome</keyword>
<dbReference type="Pfam" id="PF00589">
    <property type="entry name" value="Phage_integrase"/>
    <property type="match status" value="1"/>
</dbReference>
<dbReference type="Pfam" id="PF14659">
    <property type="entry name" value="Phage_int_SAM_3"/>
    <property type="match status" value="1"/>
</dbReference>
<evidence type="ECO:0000256" key="4">
    <source>
        <dbReference type="ARBA" id="ARBA00023172"/>
    </source>
</evidence>
<sequence>MANVTRYKTSKGENRYRVRYRKPDGTQTDKRGFKRKIDATNWAAKQVTVAKAEGTFIDPQAGKATVGMLAEAWLAKKKLTVKPSYYDDLEGAWRKYAEPVWQRIPVSEVRREDVQQWVASISQGKTVVDERGRELVLARPKSASVVLRAHGLLAGILDDAVKDRRIPSNPARGVELPRKTRAKHTYLTIEQLCRLAGECPTPLKRTLVLTLGLTGLRWGECVGLTVADIDFDRHRINVDKSATQVQRRMIVGTPKTWEVRNVMFPRELDGMLHELCDGREPDELVFPDSSTADGYTHQPHSPKSDDRSWFAKACIRAGVPRMTCHDLRHTAASLMVGSGANVKAVQHQLGHASAAMTLDVYADLFDDDLDALAERMGELLLQENVGKMWAKTVSEAA</sequence>
<reference evidence="6 7" key="1">
    <citation type="submission" date="2017-11" db="EMBL/GenBank/DDBJ databases">
        <title>Draft genome sequences of strains TRE 1, TRE D, TRE H and TRI 7, isolated from tamarins, belonging to four potential novel Bifidobacterium species.</title>
        <authorList>
            <person name="Mattarelli P."/>
            <person name="Modesto M."/>
            <person name="Bonetti A."/>
            <person name="Puglisi E."/>
            <person name="Morelli L."/>
        </authorList>
    </citation>
    <scope>NUCLEOTIDE SEQUENCE [LARGE SCALE GENOMIC DNA]</scope>
    <source>
        <strain evidence="7">TRED</strain>
    </source>
</reference>